<evidence type="ECO:0000259" key="6">
    <source>
        <dbReference type="Pfam" id="PF03888"/>
    </source>
</evidence>
<feature type="domain" description="MucB/RseB N-terminal" evidence="6">
    <location>
        <begin position="27"/>
        <end position="199"/>
    </location>
</feature>
<evidence type="ECO:0000256" key="3">
    <source>
        <dbReference type="ARBA" id="ARBA00022729"/>
    </source>
</evidence>
<evidence type="ECO:0000256" key="5">
    <source>
        <dbReference type="SAM" id="SignalP"/>
    </source>
</evidence>
<comment type="subcellular location">
    <subcellularLocation>
        <location evidence="1">Periplasm</location>
    </subcellularLocation>
</comment>
<gene>
    <name evidence="8" type="ORF">Metal_3801</name>
</gene>
<protein>
    <submittedName>
        <fullName evidence="8">Negative regulator of sigma E activity</fullName>
    </submittedName>
</protein>
<dbReference type="Pfam" id="PF17188">
    <property type="entry name" value="MucB_RseB_C"/>
    <property type="match status" value="1"/>
</dbReference>
<dbReference type="EMBL" id="CM001475">
    <property type="protein sequence ID" value="EIC31444.1"/>
    <property type="molecule type" value="Genomic_DNA"/>
</dbReference>
<dbReference type="Pfam" id="PF03888">
    <property type="entry name" value="MucB_RseB"/>
    <property type="match status" value="1"/>
</dbReference>
<dbReference type="InterPro" id="IPR005588">
    <property type="entry name" value="MucB_RseB"/>
</dbReference>
<dbReference type="Gene3D" id="3.30.200.100">
    <property type="entry name" value="MucB/RseB, C-terminal domain"/>
    <property type="match status" value="1"/>
</dbReference>
<dbReference type="Gene3D" id="2.50.20.10">
    <property type="entry name" value="Lipoprotein localisation LolA/LolB/LppX"/>
    <property type="match status" value="1"/>
</dbReference>
<dbReference type="HOGENOM" id="CLU_054710_0_1_6"/>
<name>H8GID2_METAL</name>
<evidence type="ECO:0000256" key="4">
    <source>
        <dbReference type="ARBA" id="ARBA00022764"/>
    </source>
</evidence>
<dbReference type="eggNOG" id="COG3026">
    <property type="taxonomic scope" value="Bacteria"/>
</dbReference>
<dbReference type="GO" id="GO:0032885">
    <property type="term" value="P:regulation of polysaccharide biosynthetic process"/>
    <property type="evidence" value="ECO:0007669"/>
    <property type="project" value="TreeGrafter"/>
</dbReference>
<evidence type="ECO:0000256" key="1">
    <source>
        <dbReference type="ARBA" id="ARBA00004418"/>
    </source>
</evidence>
<keyword evidence="9" id="KW-1185">Reference proteome</keyword>
<feature type="chain" id="PRO_5003613568" evidence="5">
    <location>
        <begin position="21"/>
        <end position="326"/>
    </location>
</feature>
<feature type="signal peptide" evidence="5">
    <location>
        <begin position="1"/>
        <end position="20"/>
    </location>
</feature>
<dbReference type="InterPro" id="IPR038484">
    <property type="entry name" value="MucB/RseB_C_sf"/>
</dbReference>
<dbReference type="PANTHER" id="PTHR38782">
    <property type="match status" value="1"/>
</dbReference>
<dbReference type="PIRSF" id="PIRSF005427">
    <property type="entry name" value="RseB"/>
    <property type="match status" value="1"/>
</dbReference>
<dbReference type="InterPro" id="IPR033434">
    <property type="entry name" value="MucB/RseB_N"/>
</dbReference>
<sequence length="326" mass="37164">MTLVVRFILIFFFSTGSVFAEDNKLTARQILTNMIQALRTLNYEGTVVFWRNGRLETMKYFHAVDRGKEQERLVALNSPLREVVRNGDVVSCRYNDTQDVVFDHRPYERSFLVNFSRTLAELDDFYEFSLAGKEDVAMLPAYVIDIEPKDQFRYGRRIWVEKLQFLPLKIAVYDVSGALLEQVVFTEQHVRAALPFREARAEVGRANMLAGQAIKDGNAGVLPFTVTDSPAGFRPIYFARKTMHDSHLPVDYLLMSDGITSISVYKENKNPEMDLGLRSVGAINYYSLSLEDYQITAMGEAPPETVKSIVEGVRLNPPIVRKLQPE</sequence>
<dbReference type="CDD" id="cd16327">
    <property type="entry name" value="RseB"/>
    <property type="match status" value="1"/>
</dbReference>
<reference evidence="8 9" key="1">
    <citation type="journal article" date="2013" name="Genome Announc.">
        <title>Genome Sequence of the Obligate Gammaproteobacterial Methanotroph Methylomicrobium album Strain BG8.</title>
        <authorList>
            <person name="Kits K.D."/>
            <person name="Kalyuzhnaya M.G."/>
            <person name="Klotz M.G."/>
            <person name="Jetten M.S."/>
            <person name="Op den Camp H.J."/>
            <person name="Vuilleumier S."/>
            <person name="Bringel F."/>
            <person name="Dispirito A.A."/>
            <person name="Murrell J.C."/>
            <person name="Bruce D."/>
            <person name="Cheng J.F."/>
            <person name="Copeland A."/>
            <person name="Goodwin L."/>
            <person name="Hauser L."/>
            <person name="Lajus A."/>
            <person name="Land M.L."/>
            <person name="Lapidus A."/>
            <person name="Lucas S."/>
            <person name="Medigue C."/>
            <person name="Pitluck S."/>
            <person name="Woyke T."/>
            <person name="Zeytun A."/>
            <person name="Stein L.Y."/>
        </authorList>
    </citation>
    <scope>NUCLEOTIDE SEQUENCE [LARGE SCALE GENOMIC DNA]</scope>
    <source>
        <strain evidence="8 9">BG8</strain>
    </source>
</reference>
<dbReference type="InterPro" id="IPR033436">
    <property type="entry name" value="MucB/RseB_C"/>
</dbReference>
<proteinExistence type="inferred from homology"/>
<evidence type="ECO:0000313" key="8">
    <source>
        <dbReference type="EMBL" id="EIC31444.1"/>
    </source>
</evidence>
<keyword evidence="4" id="KW-0574">Periplasm</keyword>
<feature type="domain" description="MucB/RseB C-terminal" evidence="7">
    <location>
        <begin position="223"/>
        <end position="314"/>
    </location>
</feature>
<dbReference type="PANTHER" id="PTHR38782:SF1">
    <property type="entry name" value="SIGMA-E FACTOR REGULATORY PROTEIN RSEB"/>
    <property type="match status" value="1"/>
</dbReference>
<dbReference type="GO" id="GO:0030288">
    <property type="term" value="C:outer membrane-bounded periplasmic space"/>
    <property type="evidence" value="ECO:0007669"/>
    <property type="project" value="TreeGrafter"/>
</dbReference>
<evidence type="ECO:0000256" key="2">
    <source>
        <dbReference type="ARBA" id="ARBA00008150"/>
    </source>
</evidence>
<dbReference type="STRING" id="686340.Metal_3801"/>
<comment type="similarity">
    <text evidence="2">Belongs to the RseB family.</text>
</comment>
<evidence type="ECO:0000259" key="7">
    <source>
        <dbReference type="Pfam" id="PF17188"/>
    </source>
</evidence>
<keyword evidence="3 5" id="KW-0732">Signal</keyword>
<evidence type="ECO:0000313" key="9">
    <source>
        <dbReference type="Proteomes" id="UP000005090"/>
    </source>
</evidence>
<dbReference type="GO" id="GO:0045152">
    <property type="term" value="F:antisigma factor binding"/>
    <property type="evidence" value="ECO:0007669"/>
    <property type="project" value="TreeGrafter"/>
</dbReference>
<dbReference type="Proteomes" id="UP000005090">
    <property type="component" value="Chromosome"/>
</dbReference>
<accession>H8GID2</accession>
<organism evidence="8 9">
    <name type="scientific">Methylomicrobium album BG8</name>
    <dbReference type="NCBI Taxonomy" id="686340"/>
    <lineage>
        <taxon>Bacteria</taxon>
        <taxon>Pseudomonadati</taxon>
        <taxon>Pseudomonadota</taxon>
        <taxon>Gammaproteobacteria</taxon>
        <taxon>Methylococcales</taxon>
        <taxon>Methylococcaceae</taxon>
        <taxon>Methylomicrobium</taxon>
    </lineage>
</organism>
<dbReference type="AlphaFoldDB" id="H8GID2"/>